<comment type="caution">
    <text evidence="2">The sequence shown here is derived from an EMBL/GenBank/DDBJ whole genome shotgun (WGS) entry which is preliminary data.</text>
</comment>
<evidence type="ECO:0000256" key="1">
    <source>
        <dbReference type="SAM" id="Phobius"/>
    </source>
</evidence>
<dbReference type="RefSeq" id="XP_062689279.1">
    <property type="nucleotide sequence ID" value="XM_062837741.1"/>
</dbReference>
<evidence type="ECO:0000313" key="3">
    <source>
        <dbReference type="Proteomes" id="UP001285908"/>
    </source>
</evidence>
<evidence type="ECO:0000313" key="2">
    <source>
        <dbReference type="EMBL" id="KAK3486722.1"/>
    </source>
</evidence>
<dbReference type="Proteomes" id="UP001285908">
    <property type="component" value="Unassembled WGS sequence"/>
</dbReference>
<reference evidence="2 3" key="1">
    <citation type="journal article" date="2023" name="Mol. Phylogenet. Evol.">
        <title>Genome-scale phylogeny and comparative genomics of the fungal order Sordariales.</title>
        <authorList>
            <person name="Hensen N."/>
            <person name="Bonometti L."/>
            <person name="Westerberg I."/>
            <person name="Brannstrom I.O."/>
            <person name="Guillou S."/>
            <person name="Cros-Aarteil S."/>
            <person name="Calhoun S."/>
            <person name="Haridas S."/>
            <person name="Kuo A."/>
            <person name="Mondo S."/>
            <person name="Pangilinan J."/>
            <person name="Riley R."/>
            <person name="LaButti K."/>
            <person name="Andreopoulos B."/>
            <person name="Lipzen A."/>
            <person name="Chen C."/>
            <person name="Yan M."/>
            <person name="Daum C."/>
            <person name="Ng V."/>
            <person name="Clum A."/>
            <person name="Steindorff A."/>
            <person name="Ohm R.A."/>
            <person name="Martin F."/>
            <person name="Silar P."/>
            <person name="Natvig D.O."/>
            <person name="Lalanne C."/>
            <person name="Gautier V."/>
            <person name="Ament-Velasquez S.L."/>
            <person name="Kruys A."/>
            <person name="Hutchinson M.I."/>
            <person name="Powell A.J."/>
            <person name="Barry K."/>
            <person name="Miller A.N."/>
            <person name="Grigoriev I.V."/>
            <person name="Debuchy R."/>
            <person name="Gladieux P."/>
            <person name="Hiltunen Thoren M."/>
            <person name="Johannesson H."/>
        </authorList>
    </citation>
    <scope>NUCLEOTIDE SEQUENCE [LARGE SCALE GENOMIC DNA]</scope>
    <source>
        <strain evidence="2 3">FGSC 10403</strain>
    </source>
</reference>
<keyword evidence="1" id="KW-1133">Transmembrane helix</keyword>
<keyword evidence="1" id="KW-0812">Transmembrane</keyword>
<dbReference type="AlphaFoldDB" id="A0AAJ0I177"/>
<accession>A0AAJ0I177</accession>
<gene>
    <name evidence="2" type="ORF">B0T23DRAFT_388291</name>
</gene>
<keyword evidence="3" id="KW-1185">Reference proteome</keyword>
<name>A0AAJ0I177_9PEZI</name>
<sequence>MYNSMISRPLLPLDGVVFSLLLQLVFLMCMYHITECTWDVQFNRFPVVSVLKSPWGGLDETLNRAVSSLFSLVNQLGR</sequence>
<protein>
    <submittedName>
        <fullName evidence="2">Uncharacterized protein</fullName>
    </submittedName>
</protein>
<feature type="transmembrane region" description="Helical" evidence="1">
    <location>
        <begin position="12"/>
        <end position="33"/>
    </location>
</feature>
<organism evidence="2 3">
    <name type="scientific">Neurospora hispaniola</name>
    <dbReference type="NCBI Taxonomy" id="588809"/>
    <lineage>
        <taxon>Eukaryota</taxon>
        <taxon>Fungi</taxon>
        <taxon>Dikarya</taxon>
        <taxon>Ascomycota</taxon>
        <taxon>Pezizomycotina</taxon>
        <taxon>Sordariomycetes</taxon>
        <taxon>Sordariomycetidae</taxon>
        <taxon>Sordariales</taxon>
        <taxon>Sordariaceae</taxon>
        <taxon>Neurospora</taxon>
    </lineage>
</organism>
<keyword evidence="1" id="KW-0472">Membrane</keyword>
<proteinExistence type="predicted"/>
<dbReference type="GeneID" id="87875363"/>
<dbReference type="EMBL" id="JAULSX010000008">
    <property type="protein sequence ID" value="KAK3486722.1"/>
    <property type="molecule type" value="Genomic_DNA"/>
</dbReference>